<dbReference type="Pfam" id="PF01782">
    <property type="entry name" value="RimM"/>
    <property type="match status" value="1"/>
</dbReference>
<dbReference type="eggNOG" id="COG0806">
    <property type="taxonomic scope" value="Bacteria"/>
</dbReference>
<comment type="similarity">
    <text evidence="5">Belongs to the RimM family.</text>
</comment>
<feature type="domain" description="RimM N-terminal" evidence="6">
    <location>
        <begin position="23"/>
        <end position="103"/>
    </location>
</feature>
<dbReference type="InterPro" id="IPR009000">
    <property type="entry name" value="Transl_B-barrel_sf"/>
</dbReference>
<dbReference type="Gene3D" id="2.30.30.240">
    <property type="entry name" value="PRC-barrel domain"/>
    <property type="match status" value="1"/>
</dbReference>
<dbReference type="GO" id="GO:0005840">
    <property type="term" value="C:ribosome"/>
    <property type="evidence" value="ECO:0007669"/>
    <property type="project" value="InterPro"/>
</dbReference>
<proteinExistence type="inferred from homology"/>
<dbReference type="InterPro" id="IPR011961">
    <property type="entry name" value="RimM"/>
</dbReference>
<comment type="domain">
    <text evidence="5">The PRC barrel domain binds ribosomal protein uS19.</text>
</comment>
<dbReference type="OrthoDB" id="9783509at2"/>
<accession>A0A066UG83</accession>
<feature type="domain" description="PRC-barrel" evidence="7">
    <location>
        <begin position="110"/>
        <end position="181"/>
    </location>
</feature>
<keyword evidence="4 5" id="KW-0143">Chaperone</keyword>
<dbReference type="AlphaFoldDB" id="A0A066UG83"/>
<name>A0A066UG83_9GAMM</name>
<dbReference type="Proteomes" id="UP000035860">
    <property type="component" value="Unassembled WGS sequence"/>
</dbReference>
<dbReference type="InterPro" id="IPR027275">
    <property type="entry name" value="PRC-brl_dom"/>
</dbReference>
<dbReference type="RefSeq" id="WP_052585350.1">
    <property type="nucleotide sequence ID" value="NZ_AOMT01000025.1"/>
</dbReference>
<comment type="subunit">
    <text evidence="5">Binds ribosomal protein uS19.</text>
</comment>
<reference evidence="8 9" key="1">
    <citation type="journal article" date="2014" name="Genome Announc.">
        <title>Draft Genome Sequence of Moraxella bovoculi Strain 237T (ATCC BAA-1259T) Isolated from a Calf with Infectious Bovine Keratoconjunctivitis.</title>
        <authorList>
            <person name="Calcutt M.J."/>
            <person name="Foecking M.F."/>
            <person name="Martin N.T."/>
            <person name="Mhlanga-Mutangadura T."/>
            <person name="Reilly T.J."/>
        </authorList>
    </citation>
    <scope>NUCLEOTIDE SEQUENCE [LARGE SCALE GENOMIC DNA]</scope>
    <source>
        <strain evidence="8 9">237</strain>
    </source>
</reference>
<keyword evidence="3 5" id="KW-0698">rRNA processing</keyword>
<dbReference type="GO" id="GO:0006364">
    <property type="term" value="P:rRNA processing"/>
    <property type="evidence" value="ECO:0007669"/>
    <property type="project" value="UniProtKB-UniRule"/>
</dbReference>
<dbReference type="InterPro" id="IPR036976">
    <property type="entry name" value="RimM_N_sf"/>
</dbReference>
<dbReference type="GO" id="GO:0042274">
    <property type="term" value="P:ribosomal small subunit biogenesis"/>
    <property type="evidence" value="ECO:0007669"/>
    <property type="project" value="UniProtKB-UniRule"/>
</dbReference>
<evidence type="ECO:0000256" key="5">
    <source>
        <dbReference type="HAMAP-Rule" id="MF_00014"/>
    </source>
</evidence>
<evidence type="ECO:0000256" key="1">
    <source>
        <dbReference type="ARBA" id="ARBA00022490"/>
    </source>
</evidence>
<dbReference type="HAMAP" id="MF_00014">
    <property type="entry name" value="Ribosome_mat_RimM"/>
    <property type="match status" value="1"/>
</dbReference>
<comment type="subcellular location">
    <subcellularLocation>
        <location evidence="5">Cytoplasm</location>
    </subcellularLocation>
</comment>
<dbReference type="PANTHER" id="PTHR33692">
    <property type="entry name" value="RIBOSOME MATURATION FACTOR RIMM"/>
    <property type="match status" value="1"/>
</dbReference>
<dbReference type="InterPro" id="IPR011033">
    <property type="entry name" value="PRC_barrel-like_sf"/>
</dbReference>
<protein>
    <recommendedName>
        <fullName evidence="5">Ribosome maturation factor RimM</fullName>
    </recommendedName>
</protein>
<evidence type="ECO:0000313" key="9">
    <source>
        <dbReference type="Proteomes" id="UP000035860"/>
    </source>
</evidence>
<evidence type="ECO:0000256" key="4">
    <source>
        <dbReference type="ARBA" id="ARBA00023186"/>
    </source>
</evidence>
<sequence length="187" mass="21340">MITTKPNLRRDVQTPNADELIKIATLKKPYGIKGWLWVFSETDNRADVFAMKPWWMKTATGFKPLTATNWREQGAGLVASFVEVPDRNVAETMNGTTIWVHRDNLPSLDEDEYYWSDLIGLTVINEEGENLGIIKEMFETGAHEIISVKATKDSIDTEDRLIPWHKEIVLAVDLEKQTMLVAWGADY</sequence>
<keyword evidence="2 5" id="KW-0690">Ribosome biogenesis</keyword>
<dbReference type="PANTHER" id="PTHR33692:SF1">
    <property type="entry name" value="RIBOSOME MATURATION FACTOR RIMM"/>
    <property type="match status" value="1"/>
</dbReference>
<dbReference type="InterPro" id="IPR002676">
    <property type="entry name" value="RimM_N"/>
</dbReference>
<dbReference type="GO" id="GO:0043022">
    <property type="term" value="F:ribosome binding"/>
    <property type="evidence" value="ECO:0007669"/>
    <property type="project" value="InterPro"/>
</dbReference>
<evidence type="ECO:0000259" key="6">
    <source>
        <dbReference type="Pfam" id="PF01782"/>
    </source>
</evidence>
<dbReference type="Gene3D" id="2.40.30.60">
    <property type="entry name" value="RimM"/>
    <property type="match status" value="1"/>
</dbReference>
<dbReference type="NCBIfam" id="TIGR02273">
    <property type="entry name" value="16S_RimM"/>
    <property type="match status" value="1"/>
</dbReference>
<evidence type="ECO:0000313" key="8">
    <source>
        <dbReference type="EMBL" id="KDN24897.1"/>
    </source>
</evidence>
<evidence type="ECO:0000259" key="7">
    <source>
        <dbReference type="Pfam" id="PF05239"/>
    </source>
</evidence>
<evidence type="ECO:0000256" key="2">
    <source>
        <dbReference type="ARBA" id="ARBA00022517"/>
    </source>
</evidence>
<keyword evidence="1 5" id="KW-0963">Cytoplasm</keyword>
<dbReference type="EMBL" id="AOMT01000025">
    <property type="protein sequence ID" value="KDN24897.1"/>
    <property type="molecule type" value="Genomic_DNA"/>
</dbReference>
<organism evidence="8 9">
    <name type="scientific">Moraxella bovoculi 237</name>
    <dbReference type="NCBI Taxonomy" id="743974"/>
    <lineage>
        <taxon>Bacteria</taxon>
        <taxon>Pseudomonadati</taxon>
        <taxon>Pseudomonadota</taxon>
        <taxon>Gammaproteobacteria</taxon>
        <taxon>Moraxellales</taxon>
        <taxon>Moraxellaceae</taxon>
        <taxon>Moraxella</taxon>
    </lineage>
</organism>
<gene>
    <name evidence="5 8" type="primary">rimM</name>
    <name evidence="8" type="ORF">MBO_06596</name>
</gene>
<dbReference type="SUPFAM" id="SSF50346">
    <property type="entry name" value="PRC-barrel domain"/>
    <property type="match status" value="1"/>
</dbReference>
<dbReference type="GO" id="GO:0005737">
    <property type="term" value="C:cytoplasm"/>
    <property type="evidence" value="ECO:0007669"/>
    <property type="project" value="UniProtKB-SubCell"/>
</dbReference>
<dbReference type="SUPFAM" id="SSF50447">
    <property type="entry name" value="Translation proteins"/>
    <property type="match status" value="1"/>
</dbReference>
<comment type="function">
    <text evidence="5">An accessory protein needed during the final step in the assembly of 30S ribosomal subunit, possibly for assembly of the head region. Essential for efficient processing of 16S rRNA. May be needed both before and after RbfA during the maturation of 16S rRNA. It has affinity for free ribosomal 30S subunits but not for 70S ribosomes.</text>
</comment>
<keyword evidence="9" id="KW-1185">Reference proteome</keyword>
<evidence type="ECO:0000256" key="3">
    <source>
        <dbReference type="ARBA" id="ARBA00022552"/>
    </source>
</evidence>
<comment type="caution">
    <text evidence="8">The sequence shown here is derived from an EMBL/GenBank/DDBJ whole genome shotgun (WGS) entry which is preliminary data.</text>
</comment>
<dbReference type="Pfam" id="PF05239">
    <property type="entry name" value="PRC"/>
    <property type="match status" value="1"/>
</dbReference>